<proteinExistence type="predicted"/>
<accession>A0AC34GNA9</accession>
<evidence type="ECO:0000313" key="2">
    <source>
        <dbReference type="WBParaSite" id="ES5_v2.g424.t1"/>
    </source>
</evidence>
<organism evidence="1 2">
    <name type="scientific">Panagrolaimus sp. ES5</name>
    <dbReference type="NCBI Taxonomy" id="591445"/>
    <lineage>
        <taxon>Eukaryota</taxon>
        <taxon>Metazoa</taxon>
        <taxon>Ecdysozoa</taxon>
        <taxon>Nematoda</taxon>
        <taxon>Chromadorea</taxon>
        <taxon>Rhabditida</taxon>
        <taxon>Tylenchina</taxon>
        <taxon>Panagrolaimomorpha</taxon>
        <taxon>Panagrolaimoidea</taxon>
        <taxon>Panagrolaimidae</taxon>
        <taxon>Panagrolaimus</taxon>
    </lineage>
</organism>
<evidence type="ECO:0000313" key="1">
    <source>
        <dbReference type="Proteomes" id="UP000887579"/>
    </source>
</evidence>
<sequence>MPYQQNASHFGGNMQMPPYNQFGGGTMTPEMMQMYQNQQNPGASHHQSYSQHQQQQQNRPQPRPKPKKTLNILVLGETGVGKSTWINGIANYITYKTFNEAMKAKQPICLIPTMKAKKPICLIPSKFVFYETTTRKVEVRIDLSHGEKDDNEVLEDKGESATQDPKTYQFETPKYIVNIIDTPGIGDTRGVEQDKENTRKILYALAQYQEIHAICFLFKANEARLTDSFRYCISELLLQLHKDAVKNIIFFFTNSSVSNYKPGDSYVPL</sequence>
<protein>
    <submittedName>
        <fullName evidence="2">G domain-containing protein</fullName>
    </submittedName>
</protein>
<name>A0AC34GNA9_9BILA</name>
<reference evidence="2" key="1">
    <citation type="submission" date="2022-11" db="UniProtKB">
        <authorList>
            <consortium name="WormBaseParasite"/>
        </authorList>
    </citation>
    <scope>IDENTIFICATION</scope>
</reference>
<dbReference type="Proteomes" id="UP000887579">
    <property type="component" value="Unplaced"/>
</dbReference>
<dbReference type="WBParaSite" id="ES5_v2.g424.t1">
    <property type="protein sequence ID" value="ES5_v2.g424.t1"/>
    <property type="gene ID" value="ES5_v2.g424"/>
</dbReference>